<proteinExistence type="predicted"/>
<keyword evidence="1" id="KW-0812">Transmembrane</keyword>
<evidence type="ECO:0000256" key="1">
    <source>
        <dbReference type="SAM" id="Phobius"/>
    </source>
</evidence>
<gene>
    <name evidence="2" type="ORF">EKH79_08820</name>
</gene>
<name>A0A432LT96_9GAMM</name>
<keyword evidence="3" id="KW-1185">Reference proteome</keyword>
<evidence type="ECO:0000313" key="2">
    <source>
        <dbReference type="EMBL" id="RUL64147.1"/>
    </source>
</evidence>
<protein>
    <submittedName>
        <fullName evidence="2">Uncharacterized protein</fullName>
    </submittedName>
</protein>
<sequence length="186" mass="20192">MKTTLFTVLCIAIRLGAVLLAVNILEQLPFWLSQSHPGSVYTLYQLLLGLFVLVLATVLWVRPGILAWWAIGKGQREILESPISADQVQHIAFSVLGMWMIISGFGGCISHLMIMLFLRERVADAATGVLPPGEWRYVCSYTLEALAGGALAVGSRGLIGLLHRLRGYPVNETVASGDSAAEARDD</sequence>
<keyword evidence="1" id="KW-0472">Membrane</keyword>
<dbReference type="RefSeq" id="WP_126673426.1">
    <property type="nucleotide sequence ID" value="NZ_RYZR01000005.1"/>
</dbReference>
<evidence type="ECO:0000313" key="3">
    <source>
        <dbReference type="Proteomes" id="UP000267077"/>
    </source>
</evidence>
<reference evidence="2 3" key="1">
    <citation type="submission" date="2018-12" db="EMBL/GenBank/DDBJ databases">
        <title>Dyella dinghuensis sp. nov. DHOA06 and Dyella choica sp. nov. 4M-K27, isolated from forest soil.</title>
        <authorList>
            <person name="Qiu L.-H."/>
            <person name="Gao Z.-H."/>
        </authorList>
    </citation>
    <scope>NUCLEOTIDE SEQUENCE [LARGE SCALE GENOMIC DNA]</scope>
    <source>
        <strain evidence="2 3">DHOA06</strain>
    </source>
</reference>
<dbReference type="OrthoDB" id="5955087at2"/>
<feature type="transmembrane region" description="Helical" evidence="1">
    <location>
        <begin position="91"/>
        <end position="118"/>
    </location>
</feature>
<dbReference type="Proteomes" id="UP000267077">
    <property type="component" value="Unassembled WGS sequence"/>
</dbReference>
<keyword evidence="1" id="KW-1133">Transmembrane helix</keyword>
<accession>A0A432LT96</accession>
<feature type="transmembrane region" description="Helical" evidence="1">
    <location>
        <begin position="6"/>
        <end position="25"/>
    </location>
</feature>
<comment type="caution">
    <text evidence="2">The sequence shown here is derived from an EMBL/GenBank/DDBJ whole genome shotgun (WGS) entry which is preliminary data.</text>
</comment>
<feature type="transmembrane region" description="Helical" evidence="1">
    <location>
        <begin position="46"/>
        <end position="71"/>
    </location>
</feature>
<dbReference type="EMBL" id="RYZR01000005">
    <property type="protein sequence ID" value="RUL64147.1"/>
    <property type="molecule type" value="Genomic_DNA"/>
</dbReference>
<dbReference type="AlphaFoldDB" id="A0A432LT96"/>
<organism evidence="2 3">
    <name type="scientific">Dyella dinghuensis</name>
    <dbReference type="NCBI Taxonomy" id="1920169"/>
    <lineage>
        <taxon>Bacteria</taxon>
        <taxon>Pseudomonadati</taxon>
        <taxon>Pseudomonadota</taxon>
        <taxon>Gammaproteobacteria</taxon>
        <taxon>Lysobacterales</taxon>
        <taxon>Rhodanobacteraceae</taxon>
        <taxon>Dyella</taxon>
    </lineage>
</organism>